<accession>E4Q626</accession>
<dbReference type="OrthoDB" id="1727344at2"/>
<reference key="1">
    <citation type="submission" date="2010-09" db="EMBL/GenBank/DDBJ databases">
        <title>Complete sequence of Caldicellulosiruptor owensensis OL.</title>
        <authorList>
            <consortium name="US DOE Joint Genome Institute"/>
            <person name="Lucas S."/>
            <person name="Copeland A."/>
            <person name="Lapidus A."/>
            <person name="Cheng J.-F."/>
            <person name="Bruce D."/>
            <person name="Goodwin L."/>
            <person name="Pitluck S."/>
            <person name="Davenport K."/>
            <person name="Detter J.C."/>
            <person name="Han C."/>
            <person name="Tapia R."/>
            <person name="Land M."/>
            <person name="Hauser L."/>
            <person name="Chang Y.-J."/>
            <person name="Jeffries C."/>
            <person name="Kyrpides N."/>
            <person name="Ivanova N."/>
            <person name="Mikhailova N."/>
            <person name="Blumer-Schuette S.E."/>
            <person name="Kelly R.M."/>
            <person name="Woyke T."/>
        </authorList>
    </citation>
    <scope>NUCLEOTIDE SEQUENCE</scope>
    <source>
        <strain>OL</strain>
    </source>
</reference>
<dbReference type="Proteomes" id="UP000006889">
    <property type="component" value="Chromosome"/>
</dbReference>
<gene>
    <name evidence="3" type="ordered locus">Calow_0832</name>
</gene>
<dbReference type="HOGENOM" id="CLU_1358363_0_0_9"/>
<evidence type="ECO:0000313" key="3">
    <source>
        <dbReference type="EMBL" id="ADQ04400.1"/>
    </source>
</evidence>
<sequence>MADDMNKATQTNPADAGQDMANQTQTADNDTQQSKSFTQEDVERIVQERLRREREKYKDYNELKKIAEEYRKIQESQMSEQEKLQMRLAEIEREKLERERELAELKTSLVKQKVLTELGLPLSLADRIFGETEEEIRQDAEELKKLLGLQAGNKIGAPTNPAGGNKQIRTFTKEEIARMSPEEINKNWDIISEALKQGLIK</sequence>
<proteinExistence type="predicted"/>
<evidence type="ECO:0000256" key="2">
    <source>
        <dbReference type="SAM" id="MobiDB-lite"/>
    </source>
</evidence>
<reference evidence="3 4" key="2">
    <citation type="journal article" date="2011" name="J. Bacteriol.">
        <title>Complete genome sequences for the anaerobic, extremely thermophilic plant biomass-degrading bacteria Caldicellulosiruptor hydrothermalis, Caldicellulosiruptor kristjanssonii, Caldicellulosiruptor kronotskyensis, Caldicellulosiruptor owensenis, and Caldicellulosiruptor lactoaceticus.</title>
        <authorList>
            <person name="Blumer-Schuette S.E."/>
            <person name="Ozdemir I."/>
            <person name="Mistry D."/>
            <person name="Lucas S."/>
            <person name="Lapidus A."/>
            <person name="Cheng J.F."/>
            <person name="Goodwin L.A."/>
            <person name="Pitluck S."/>
            <person name="Land M.L."/>
            <person name="Hauser L.J."/>
            <person name="Woyke T."/>
            <person name="Mikhailova N."/>
            <person name="Pati A."/>
            <person name="Kyrpides N.C."/>
            <person name="Ivanova N."/>
            <person name="Detter J.C."/>
            <person name="Walston-Davenport K."/>
            <person name="Han S."/>
            <person name="Adams M.W."/>
            <person name="Kelly R.M."/>
        </authorList>
    </citation>
    <scope>NUCLEOTIDE SEQUENCE [LARGE SCALE GENOMIC DNA]</scope>
    <source>
        <strain evidence="4">ATCC 700167 / DSM 13100 / OL</strain>
    </source>
</reference>
<feature type="coiled-coil region" evidence="1">
    <location>
        <begin position="50"/>
        <end position="113"/>
    </location>
</feature>
<name>E4Q626_CALOW</name>
<evidence type="ECO:0000313" key="4">
    <source>
        <dbReference type="Proteomes" id="UP000006889"/>
    </source>
</evidence>
<dbReference type="KEGG" id="cow:Calow_0832"/>
<dbReference type="EMBL" id="CP002216">
    <property type="protein sequence ID" value="ADQ04400.1"/>
    <property type="molecule type" value="Genomic_DNA"/>
</dbReference>
<dbReference type="AlphaFoldDB" id="E4Q626"/>
<organism evidence="3 4">
    <name type="scientific">Caldicellulosiruptor owensensis (strain ATCC 700167 / DSM 13100 / OL)</name>
    <dbReference type="NCBI Taxonomy" id="632518"/>
    <lineage>
        <taxon>Bacteria</taxon>
        <taxon>Bacillati</taxon>
        <taxon>Bacillota</taxon>
        <taxon>Bacillota incertae sedis</taxon>
        <taxon>Caldicellulosiruptorales</taxon>
        <taxon>Caldicellulosiruptoraceae</taxon>
        <taxon>Caldicellulosiruptor</taxon>
    </lineage>
</organism>
<dbReference type="STRING" id="632518.Calow_0832"/>
<keyword evidence="1" id="KW-0175">Coiled coil</keyword>
<dbReference type="Pfam" id="PF14265">
    <property type="entry name" value="DUF4355"/>
    <property type="match status" value="1"/>
</dbReference>
<feature type="region of interest" description="Disordered" evidence="2">
    <location>
        <begin position="1"/>
        <end position="42"/>
    </location>
</feature>
<protein>
    <submittedName>
        <fullName evidence="3">Putative prophage LambdaCh01, scaffold protein</fullName>
    </submittedName>
</protein>
<dbReference type="RefSeq" id="WP_013411793.1">
    <property type="nucleotide sequence ID" value="NC_014657.1"/>
</dbReference>
<feature type="compositionally biased region" description="Low complexity" evidence="2">
    <location>
        <begin position="21"/>
        <end position="33"/>
    </location>
</feature>
<dbReference type="InterPro" id="IPR025580">
    <property type="entry name" value="Gp46"/>
</dbReference>
<dbReference type="eggNOG" id="ENOG5032REC">
    <property type="taxonomic scope" value="Bacteria"/>
</dbReference>
<keyword evidence="4" id="KW-1185">Reference proteome</keyword>
<evidence type="ECO:0000256" key="1">
    <source>
        <dbReference type="SAM" id="Coils"/>
    </source>
</evidence>